<gene>
    <name evidence="6" type="ORF">FLK61_25545</name>
</gene>
<dbReference type="SMART" id="SM00354">
    <property type="entry name" value="HTH_LACI"/>
    <property type="match status" value="1"/>
</dbReference>
<dbReference type="PROSITE" id="PS50932">
    <property type="entry name" value="HTH_LACI_2"/>
    <property type="match status" value="1"/>
</dbReference>
<dbReference type="PROSITE" id="PS50943">
    <property type="entry name" value="HTH_CROC1"/>
    <property type="match status" value="1"/>
</dbReference>
<organism evidence="6 7">
    <name type="scientific">Paenalkalicoccus suaedae</name>
    <dbReference type="NCBI Taxonomy" id="2592382"/>
    <lineage>
        <taxon>Bacteria</taxon>
        <taxon>Bacillati</taxon>
        <taxon>Bacillota</taxon>
        <taxon>Bacilli</taxon>
        <taxon>Bacillales</taxon>
        <taxon>Bacillaceae</taxon>
        <taxon>Paenalkalicoccus</taxon>
    </lineage>
</organism>
<dbReference type="Pfam" id="PF00356">
    <property type="entry name" value="LacI"/>
    <property type="match status" value="1"/>
</dbReference>
<keyword evidence="7" id="KW-1185">Reference proteome</keyword>
<evidence type="ECO:0000259" key="5">
    <source>
        <dbReference type="PROSITE" id="PS50943"/>
    </source>
</evidence>
<proteinExistence type="predicted"/>
<dbReference type="InterPro" id="IPR001387">
    <property type="entry name" value="Cro/C1-type_HTH"/>
</dbReference>
<evidence type="ECO:0000256" key="3">
    <source>
        <dbReference type="ARBA" id="ARBA00023163"/>
    </source>
</evidence>
<dbReference type="GO" id="GO:0000976">
    <property type="term" value="F:transcription cis-regulatory region binding"/>
    <property type="evidence" value="ECO:0007669"/>
    <property type="project" value="TreeGrafter"/>
</dbReference>
<feature type="domain" description="HTH cro/C1-type" evidence="5">
    <location>
        <begin position="3"/>
        <end position="49"/>
    </location>
</feature>
<dbReference type="RefSeq" id="WP_176008181.1">
    <property type="nucleotide sequence ID" value="NZ_CP041372.2"/>
</dbReference>
<dbReference type="PANTHER" id="PTHR30146">
    <property type="entry name" value="LACI-RELATED TRANSCRIPTIONAL REPRESSOR"/>
    <property type="match status" value="1"/>
</dbReference>
<sequence>MDKRVTIKDVAERAGVSKATVSYVLNGVRKVSPATRDKVMKAIDELDYSPDFTAISLSKRQSNLIGILLPLKNESIEAIMKENTYFNEMISGIELVARQNNYDILLTGIGHIEDHETWVRKRNVDGLLFLGAFPEEMYRIPISVPSILIDVYEEQPELSSILIDDYRGGYLATKHLLELNHTKIAFISTGSTNSVEGERLRGYTDAMGATKHLIVAESLHNFESGYQIGERIVKEKLDITGFVVTSDITAIGMLKAFHDAGKHVPEDYSVVGFDDISMSKYAIPALTTIHQPTMEKGQLATRMLLRRMQEKDAPVEKQKLDVELIIRESTARFN</sequence>
<dbReference type="CDD" id="cd01392">
    <property type="entry name" value="HTH_LacI"/>
    <property type="match status" value="1"/>
</dbReference>
<dbReference type="PROSITE" id="PS00356">
    <property type="entry name" value="HTH_LACI_1"/>
    <property type="match status" value="1"/>
</dbReference>
<dbReference type="CDD" id="cd06267">
    <property type="entry name" value="PBP1_LacI_sugar_binding-like"/>
    <property type="match status" value="1"/>
</dbReference>
<dbReference type="EMBL" id="CP041372">
    <property type="protein sequence ID" value="QKS70138.1"/>
    <property type="molecule type" value="Genomic_DNA"/>
</dbReference>
<feature type="domain" description="HTH lacI-type" evidence="4">
    <location>
        <begin position="5"/>
        <end position="59"/>
    </location>
</feature>
<keyword evidence="3" id="KW-0804">Transcription</keyword>
<dbReference type="GO" id="GO:0003700">
    <property type="term" value="F:DNA-binding transcription factor activity"/>
    <property type="evidence" value="ECO:0007669"/>
    <property type="project" value="TreeGrafter"/>
</dbReference>
<dbReference type="SUPFAM" id="SSF53822">
    <property type="entry name" value="Periplasmic binding protein-like I"/>
    <property type="match status" value="1"/>
</dbReference>
<dbReference type="AlphaFoldDB" id="A0A859FBD5"/>
<dbReference type="PRINTS" id="PR00036">
    <property type="entry name" value="HTHLACI"/>
</dbReference>
<dbReference type="InterPro" id="IPR028082">
    <property type="entry name" value="Peripla_BP_I"/>
</dbReference>
<dbReference type="InterPro" id="IPR046335">
    <property type="entry name" value="LacI/GalR-like_sensor"/>
</dbReference>
<dbReference type="InterPro" id="IPR010982">
    <property type="entry name" value="Lambda_DNA-bd_dom_sf"/>
</dbReference>
<dbReference type="Pfam" id="PF13377">
    <property type="entry name" value="Peripla_BP_3"/>
    <property type="match status" value="1"/>
</dbReference>
<dbReference type="PANTHER" id="PTHR30146:SF109">
    <property type="entry name" value="HTH-TYPE TRANSCRIPTIONAL REGULATOR GALS"/>
    <property type="match status" value="1"/>
</dbReference>
<dbReference type="InterPro" id="IPR000843">
    <property type="entry name" value="HTH_LacI"/>
</dbReference>
<evidence type="ECO:0000256" key="1">
    <source>
        <dbReference type="ARBA" id="ARBA00023015"/>
    </source>
</evidence>
<dbReference type="SUPFAM" id="SSF47413">
    <property type="entry name" value="lambda repressor-like DNA-binding domains"/>
    <property type="match status" value="1"/>
</dbReference>
<evidence type="ECO:0000313" key="6">
    <source>
        <dbReference type="EMBL" id="QKS70138.1"/>
    </source>
</evidence>
<reference evidence="7" key="1">
    <citation type="submission" date="2019-07" db="EMBL/GenBank/DDBJ databases">
        <title>Bacillus alkalisoli sp. nov. isolated from saline soil.</title>
        <authorList>
            <person name="Sun J.-Q."/>
            <person name="Xu L."/>
        </authorList>
    </citation>
    <scope>NUCLEOTIDE SEQUENCE [LARGE SCALE GENOMIC DNA]</scope>
    <source>
        <strain evidence="7">M4U3P1</strain>
    </source>
</reference>
<evidence type="ECO:0000313" key="7">
    <source>
        <dbReference type="Proteomes" id="UP000318138"/>
    </source>
</evidence>
<accession>A0A859FBD5</accession>
<keyword evidence="2 6" id="KW-0238">DNA-binding</keyword>
<dbReference type="Gene3D" id="1.10.260.40">
    <property type="entry name" value="lambda repressor-like DNA-binding domains"/>
    <property type="match status" value="1"/>
</dbReference>
<evidence type="ECO:0000256" key="2">
    <source>
        <dbReference type="ARBA" id="ARBA00023125"/>
    </source>
</evidence>
<dbReference type="Proteomes" id="UP000318138">
    <property type="component" value="Chromosome"/>
</dbReference>
<dbReference type="KEGG" id="psua:FLK61_25545"/>
<evidence type="ECO:0000259" key="4">
    <source>
        <dbReference type="PROSITE" id="PS50932"/>
    </source>
</evidence>
<protein>
    <submittedName>
        <fullName evidence="6">LacI family DNA-binding transcriptional regulator</fullName>
    </submittedName>
</protein>
<name>A0A859FBD5_9BACI</name>
<keyword evidence="1" id="KW-0805">Transcription regulation</keyword>
<dbReference type="Gene3D" id="3.40.50.2300">
    <property type="match status" value="2"/>
</dbReference>